<evidence type="ECO:0000313" key="1">
    <source>
        <dbReference type="EMBL" id="EDO02994.1"/>
    </source>
</evidence>
<dbReference type="KEGG" id="ssl:SS1G_05471"/>
<keyword evidence="2" id="KW-1185">Reference proteome</keyword>
<reference evidence="2" key="1">
    <citation type="journal article" date="2011" name="PLoS Genet.">
        <title>Genomic analysis of the necrotrophic fungal pathogens Sclerotinia sclerotiorum and Botrytis cinerea.</title>
        <authorList>
            <person name="Amselem J."/>
            <person name="Cuomo C.A."/>
            <person name="van Kan J.A."/>
            <person name="Viaud M."/>
            <person name="Benito E.P."/>
            <person name="Couloux A."/>
            <person name="Coutinho P.M."/>
            <person name="de Vries R.P."/>
            <person name="Dyer P.S."/>
            <person name="Fillinger S."/>
            <person name="Fournier E."/>
            <person name="Gout L."/>
            <person name="Hahn M."/>
            <person name="Kohn L."/>
            <person name="Lapalu N."/>
            <person name="Plummer K.M."/>
            <person name="Pradier J.M."/>
            <person name="Quevillon E."/>
            <person name="Sharon A."/>
            <person name="Simon A."/>
            <person name="ten Have A."/>
            <person name="Tudzynski B."/>
            <person name="Tudzynski P."/>
            <person name="Wincker P."/>
            <person name="Andrew M."/>
            <person name="Anthouard V."/>
            <person name="Beever R.E."/>
            <person name="Beffa R."/>
            <person name="Benoit I."/>
            <person name="Bouzid O."/>
            <person name="Brault B."/>
            <person name="Chen Z."/>
            <person name="Choquer M."/>
            <person name="Collemare J."/>
            <person name="Cotton P."/>
            <person name="Danchin E.G."/>
            <person name="Da Silva C."/>
            <person name="Gautier A."/>
            <person name="Giraud C."/>
            <person name="Giraud T."/>
            <person name="Gonzalez C."/>
            <person name="Grossetete S."/>
            <person name="Guldener U."/>
            <person name="Henrissat B."/>
            <person name="Howlett B.J."/>
            <person name="Kodira C."/>
            <person name="Kretschmer M."/>
            <person name="Lappartient A."/>
            <person name="Leroch M."/>
            <person name="Levis C."/>
            <person name="Mauceli E."/>
            <person name="Neuveglise C."/>
            <person name="Oeser B."/>
            <person name="Pearson M."/>
            <person name="Poulain J."/>
            <person name="Poussereau N."/>
            <person name="Quesneville H."/>
            <person name="Rascle C."/>
            <person name="Schumacher J."/>
            <person name="Segurens B."/>
            <person name="Sexton A."/>
            <person name="Silva E."/>
            <person name="Sirven C."/>
            <person name="Soanes D.M."/>
            <person name="Talbot N.J."/>
            <person name="Templeton M."/>
            <person name="Yandava C."/>
            <person name="Yarden O."/>
            <person name="Zeng Q."/>
            <person name="Rollins J.A."/>
            <person name="Lebrun M.H."/>
            <person name="Dickman M."/>
        </authorList>
    </citation>
    <scope>NUCLEOTIDE SEQUENCE [LARGE SCALE GENOMIC DNA]</scope>
    <source>
        <strain evidence="2">ATCC 18683 / 1980 / Ss-1</strain>
    </source>
</reference>
<protein>
    <submittedName>
        <fullName evidence="1">Uncharacterized protein</fullName>
    </submittedName>
</protein>
<dbReference type="AlphaFoldDB" id="A7EJH8"/>
<sequence>MAQEQSEEEALNGGLRGVFAQKIIEGYLSLDKQFSGRTIWLTLNWNKLELERCVFLATSDRQEKKEQVLGFLRPERASD</sequence>
<dbReference type="InParanoid" id="A7EJH8"/>
<name>A7EJH8_SCLS1</name>
<dbReference type="HOGENOM" id="CLU_2607452_0_0_1"/>
<accession>A7EJH8</accession>
<dbReference type="GeneID" id="5489840"/>
<dbReference type="Proteomes" id="UP000001312">
    <property type="component" value="Unassembled WGS sequence"/>
</dbReference>
<evidence type="ECO:0000313" key="2">
    <source>
        <dbReference type="Proteomes" id="UP000001312"/>
    </source>
</evidence>
<organism evidence="1 2">
    <name type="scientific">Sclerotinia sclerotiorum (strain ATCC 18683 / 1980 / Ss-1)</name>
    <name type="common">White mold</name>
    <name type="synonym">Whetzelinia sclerotiorum</name>
    <dbReference type="NCBI Taxonomy" id="665079"/>
    <lineage>
        <taxon>Eukaryota</taxon>
        <taxon>Fungi</taxon>
        <taxon>Dikarya</taxon>
        <taxon>Ascomycota</taxon>
        <taxon>Pezizomycotina</taxon>
        <taxon>Leotiomycetes</taxon>
        <taxon>Helotiales</taxon>
        <taxon>Sclerotiniaceae</taxon>
        <taxon>Sclerotinia</taxon>
    </lineage>
</organism>
<dbReference type="RefSeq" id="XP_001594043.1">
    <property type="nucleotide sequence ID" value="XM_001593993.1"/>
</dbReference>
<gene>
    <name evidence="1" type="ORF">SS1G_05471</name>
</gene>
<proteinExistence type="predicted"/>
<dbReference type="EMBL" id="CH476626">
    <property type="protein sequence ID" value="EDO02994.1"/>
    <property type="molecule type" value="Genomic_DNA"/>
</dbReference>